<reference evidence="1" key="1">
    <citation type="submission" date="2022-10" db="EMBL/GenBank/DDBJ databases">
        <title>Genome Sequence of Xylaria curta.</title>
        <authorList>
            <person name="Buettner E."/>
        </authorList>
    </citation>
    <scope>NUCLEOTIDE SEQUENCE</scope>
    <source>
        <strain evidence="1">Babe10</strain>
    </source>
</reference>
<proteinExistence type="predicted"/>
<accession>A0ACC1N4T7</accession>
<gene>
    <name evidence="1" type="ORF">NUW58_g8823</name>
</gene>
<name>A0ACC1N4T7_9PEZI</name>
<protein>
    <submittedName>
        <fullName evidence="1">Uncharacterized protein</fullName>
    </submittedName>
</protein>
<dbReference type="EMBL" id="JAPDGR010002853">
    <property type="protein sequence ID" value="KAJ2973907.1"/>
    <property type="molecule type" value="Genomic_DNA"/>
</dbReference>
<comment type="caution">
    <text evidence="1">The sequence shown here is derived from an EMBL/GenBank/DDBJ whole genome shotgun (WGS) entry which is preliminary data.</text>
</comment>
<dbReference type="Proteomes" id="UP001143856">
    <property type="component" value="Unassembled WGS sequence"/>
</dbReference>
<sequence length="268" mass="28804">MTADDEKYDVIAITIYAVNYLTNNRHLRVLDSPWGLTWASEASLCVTTLSQGSLLLTDINNCVGETTTTVSSLAGARNTAIIVSARPILLTGRSVVATTPLPSSTYSRNPGDGPTSQGSRPDEMIGAYLGSIIGGTLFLSLAIYYIRRRSKAIAMDIIQVEEEVKARPDEYTGKPELEGSKAYVYTTKPELDATMTRAELEGGVGEFHGDGIYVLKPELEGTVGTERNRGAYVRNKSELEAVSKPGCLAAEQDPDGNPGDPGEQQNKP</sequence>
<evidence type="ECO:0000313" key="2">
    <source>
        <dbReference type="Proteomes" id="UP001143856"/>
    </source>
</evidence>
<keyword evidence="2" id="KW-1185">Reference proteome</keyword>
<evidence type="ECO:0000313" key="1">
    <source>
        <dbReference type="EMBL" id="KAJ2973907.1"/>
    </source>
</evidence>
<organism evidence="1 2">
    <name type="scientific">Xylaria curta</name>
    <dbReference type="NCBI Taxonomy" id="42375"/>
    <lineage>
        <taxon>Eukaryota</taxon>
        <taxon>Fungi</taxon>
        <taxon>Dikarya</taxon>
        <taxon>Ascomycota</taxon>
        <taxon>Pezizomycotina</taxon>
        <taxon>Sordariomycetes</taxon>
        <taxon>Xylariomycetidae</taxon>
        <taxon>Xylariales</taxon>
        <taxon>Xylariaceae</taxon>
        <taxon>Xylaria</taxon>
    </lineage>
</organism>